<proteinExistence type="predicted"/>
<gene>
    <name evidence="1" type="ORF">BCR36DRAFT_461760</name>
</gene>
<reference evidence="1 2" key="2">
    <citation type="submission" date="2016-08" db="EMBL/GenBank/DDBJ databases">
        <title>Pervasive Adenine N6-methylation of Active Genes in Fungi.</title>
        <authorList>
            <consortium name="DOE Joint Genome Institute"/>
            <person name="Mondo S.J."/>
            <person name="Dannebaum R.O."/>
            <person name="Kuo R.C."/>
            <person name="Labutti K."/>
            <person name="Haridas S."/>
            <person name="Kuo A."/>
            <person name="Salamov A."/>
            <person name="Ahrendt S.R."/>
            <person name="Lipzen A."/>
            <person name="Sullivan W."/>
            <person name="Andreopoulos W.B."/>
            <person name="Clum A."/>
            <person name="Lindquist E."/>
            <person name="Daum C."/>
            <person name="Ramamoorthy G.K."/>
            <person name="Gryganskyi A."/>
            <person name="Culley D."/>
            <person name="Magnuson J.K."/>
            <person name="James T.Y."/>
            <person name="O'Malley M.A."/>
            <person name="Stajich J.E."/>
            <person name="Spatafora J.W."/>
            <person name="Visel A."/>
            <person name="Grigoriev I.V."/>
        </authorList>
    </citation>
    <scope>NUCLEOTIDE SEQUENCE [LARGE SCALE GENOMIC DNA]</scope>
    <source>
        <strain evidence="2">finn</strain>
    </source>
</reference>
<sequence length="147" mass="17610">MKRTFNKLNYFYIEDLFSKQLLNHCIELISYSMLKYYKLKKNNTLKENYKKYIQQNLKKLIQWCINNNISNYMICEEFLQIITSTSSLNCLANENKKLIDFFDSLKTKKDIAISQFKIPSYKEVKKLKIENIPNSAFITNCLFELNI</sequence>
<dbReference type="Proteomes" id="UP000193719">
    <property type="component" value="Unassembled WGS sequence"/>
</dbReference>
<keyword evidence="2" id="KW-1185">Reference proteome</keyword>
<protein>
    <submittedName>
        <fullName evidence="1">Uncharacterized protein</fullName>
    </submittedName>
</protein>
<evidence type="ECO:0000313" key="1">
    <source>
        <dbReference type="EMBL" id="ORX42805.1"/>
    </source>
</evidence>
<name>A0A1Y1UX56_9FUNG</name>
<dbReference type="AlphaFoldDB" id="A0A1Y1UX56"/>
<dbReference type="EMBL" id="MCFH01000059">
    <property type="protein sequence ID" value="ORX42805.1"/>
    <property type="molecule type" value="Genomic_DNA"/>
</dbReference>
<dbReference type="OrthoDB" id="10621218at2759"/>
<evidence type="ECO:0000313" key="2">
    <source>
        <dbReference type="Proteomes" id="UP000193719"/>
    </source>
</evidence>
<comment type="caution">
    <text evidence="1">The sequence shown here is derived from an EMBL/GenBank/DDBJ whole genome shotgun (WGS) entry which is preliminary data.</text>
</comment>
<organism evidence="1 2">
    <name type="scientific">Piromyces finnis</name>
    <dbReference type="NCBI Taxonomy" id="1754191"/>
    <lineage>
        <taxon>Eukaryota</taxon>
        <taxon>Fungi</taxon>
        <taxon>Fungi incertae sedis</taxon>
        <taxon>Chytridiomycota</taxon>
        <taxon>Chytridiomycota incertae sedis</taxon>
        <taxon>Neocallimastigomycetes</taxon>
        <taxon>Neocallimastigales</taxon>
        <taxon>Neocallimastigaceae</taxon>
        <taxon>Piromyces</taxon>
    </lineage>
</organism>
<reference evidence="1 2" key="1">
    <citation type="submission" date="2016-08" db="EMBL/GenBank/DDBJ databases">
        <title>Genomes of anaerobic fungi encode conserved fungal cellulosomes for biomass hydrolysis.</title>
        <authorList>
            <consortium name="DOE Joint Genome Institute"/>
            <person name="Haitjema C.H."/>
            <person name="Gilmore S.P."/>
            <person name="Henske J.K."/>
            <person name="Solomon K.V."/>
            <person name="De Groot R."/>
            <person name="Kuo A."/>
            <person name="Mondo S.J."/>
            <person name="Salamov A.A."/>
            <person name="Labutti K."/>
            <person name="Zhao Z."/>
            <person name="Chiniquy J."/>
            <person name="Barry K."/>
            <person name="Brewer H.M."/>
            <person name="Purvine S.O."/>
            <person name="Wright A.T."/>
            <person name="Boxma B."/>
            <person name="Van Alen T."/>
            <person name="Hackstein J.H."/>
            <person name="Baker S.E."/>
            <person name="Grigoriev I.V."/>
            <person name="O'Malley M.A."/>
        </authorList>
    </citation>
    <scope>NUCLEOTIDE SEQUENCE [LARGE SCALE GENOMIC DNA]</scope>
    <source>
        <strain evidence="2">finn</strain>
    </source>
</reference>
<accession>A0A1Y1UX56</accession>